<dbReference type="GO" id="GO:0016788">
    <property type="term" value="F:hydrolase activity, acting on ester bonds"/>
    <property type="evidence" value="ECO:0007669"/>
    <property type="project" value="InterPro"/>
</dbReference>
<evidence type="ECO:0000256" key="4">
    <source>
        <dbReference type="ARBA" id="ARBA00022833"/>
    </source>
</evidence>
<dbReference type="PANTHER" id="PTHR38589:SF1">
    <property type="entry name" value="BLR0621 PROTEIN"/>
    <property type="match status" value="1"/>
</dbReference>
<keyword evidence="3" id="KW-0378">Hydrolase</keyword>
<organism evidence="7 8">
    <name type="scientific">Microvirga thermotolerans</name>
    <dbReference type="NCBI Taxonomy" id="2651334"/>
    <lineage>
        <taxon>Bacteria</taxon>
        <taxon>Pseudomonadati</taxon>
        <taxon>Pseudomonadota</taxon>
        <taxon>Alphaproteobacteria</taxon>
        <taxon>Hyphomicrobiales</taxon>
        <taxon>Methylobacteriaceae</taxon>
        <taxon>Microvirga</taxon>
    </lineage>
</organism>
<feature type="active site" description="Nucleophile" evidence="5">
    <location>
        <position position="158"/>
    </location>
</feature>
<dbReference type="Gene3D" id="3.40.630.10">
    <property type="entry name" value="Zn peptidases"/>
    <property type="match status" value="1"/>
</dbReference>
<dbReference type="SUPFAM" id="SSF53187">
    <property type="entry name" value="Zn-dependent exopeptidases"/>
    <property type="match status" value="1"/>
</dbReference>
<accession>A0A5P9K0T9</accession>
<dbReference type="Pfam" id="PF24827">
    <property type="entry name" value="AstE_AspA_cat"/>
    <property type="match status" value="1"/>
</dbReference>
<dbReference type="GO" id="GO:0016740">
    <property type="term" value="F:transferase activity"/>
    <property type="evidence" value="ECO:0007669"/>
    <property type="project" value="InterPro"/>
</dbReference>
<dbReference type="RefSeq" id="WP_152587272.1">
    <property type="nucleotide sequence ID" value="NZ_CP045423.1"/>
</dbReference>
<gene>
    <name evidence="7" type="ORF">GDR74_16245</name>
</gene>
<feature type="active site" description="Proton donor/acceptor" evidence="5">
    <location>
        <position position="146"/>
    </location>
</feature>
<dbReference type="GO" id="GO:0009252">
    <property type="term" value="P:peptidoglycan biosynthetic process"/>
    <property type="evidence" value="ECO:0007669"/>
    <property type="project" value="UniProtKB-KW"/>
</dbReference>
<comment type="cofactor">
    <cofactor evidence="1">
        <name>Zn(2+)</name>
        <dbReference type="ChEBI" id="CHEBI:29105"/>
    </cofactor>
</comment>
<sequence>MMTNVPTVRVRVPRKGEVPHLGTLSIEDWTTPCTVGTGGLIQASLKREGDKRTPVGTFPLRYGLYDAAARPGFARDLAFPFAPMSPEMIWEEEGENYNRLVFATDGERLGDSLMRQRDEPLFEVIVPIGFNDSVPEPGRGSALFIHAARADMSGTAGCIGVPADRLEEFARRLRPGMVIDIGYDDADGRPVCDETTPLEVVQFVGLERGPKLIVMGAVHGNEICGPEAILKAIADCRAGRLSIRRGTVTFVPVANMKAYRQGTREGDRNLNRDLREKTIPTDYEDKVGNRICALLREHDVLLDIHSFRGEGVPFVFAGPSDNTGLVEPFGLSAQEGQFAARLGTPVVIHGWLEVYARFLEERARLGFQSKAASEGVGTTEYMRFSGGYGVTLECGTHEDPAAVGVGYRAILNALAILGIIDAPMPPVALERAIRIVDVVLCREEGDRLEGAWRTGDAVPQGAVIARRADGEPVTAPAAGYIVFPNAKAVPGDGICYFGIDSARRF</sequence>
<keyword evidence="4" id="KW-0862">Zinc</keyword>
<dbReference type="Pfam" id="PF03734">
    <property type="entry name" value="YkuD"/>
    <property type="match status" value="1"/>
</dbReference>
<dbReference type="KEGG" id="mico:GDR74_16245"/>
<dbReference type="AlphaFoldDB" id="A0A5P9K0T9"/>
<evidence type="ECO:0000256" key="5">
    <source>
        <dbReference type="PROSITE-ProRule" id="PRU01373"/>
    </source>
</evidence>
<evidence type="ECO:0000256" key="1">
    <source>
        <dbReference type="ARBA" id="ARBA00001947"/>
    </source>
</evidence>
<evidence type="ECO:0000313" key="7">
    <source>
        <dbReference type="EMBL" id="QFU17638.1"/>
    </source>
</evidence>
<keyword evidence="5" id="KW-0573">Peptidoglycan synthesis</keyword>
<evidence type="ECO:0000256" key="3">
    <source>
        <dbReference type="ARBA" id="ARBA00022801"/>
    </source>
</evidence>
<dbReference type="InterPro" id="IPR055438">
    <property type="entry name" value="AstE_AspA_cat"/>
</dbReference>
<evidence type="ECO:0000256" key="2">
    <source>
        <dbReference type="ARBA" id="ARBA00022723"/>
    </source>
</evidence>
<evidence type="ECO:0000259" key="6">
    <source>
        <dbReference type="PROSITE" id="PS52029"/>
    </source>
</evidence>
<name>A0A5P9K0T9_9HYPH</name>
<reference evidence="7 8" key="1">
    <citation type="submission" date="2019-10" db="EMBL/GenBank/DDBJ databases">
        <title>Isolation, Identification of Microvirga thermotolerans HR1, a novel thermophilic bacterium and Comparative Genomics of the genus Microvirga.</title>
        <authorList>
            <person name="Li J."/>
            <person name="Zhang W."/>
            <person name="Lin M."/>
            <person name="Wang J."/>
        </authorList>
    </citation>
    <scope>NUCLEOTIDE SEQUENCE [LARGE SCALE GENOMIC DNA]</scope>
    <source>
        <strain evidence="7 8">HR1</strain>
    </source>
</reference>
<keyword evidence="5" id="KW-0133">Cell shape</keyword>
<dbReference type="Proteomes" id="UP000325614">
    <property type="component" value="Chromosome"/>
</dbReference>
<dbReference type="GO" id="GO:0071555">
    <property type="term" value="P:cell wall organization"/>
    <property type="evidence" value="ECO:0007669"/>
    <property type="project" value="UniProtKB-UniRule"/>
</dbReference>
<comment type="pathway">
    <text evidence="5">Cell wall biogenesis; peptidoglycan biosynthesis.</text>
</comment>
<protein>
    <submittedName>
        <fullName evidence="7">L,D-transpeptidase family protein</fullName>
    </submittedName>
</protein>
<keyword evidence="8" id="KW-1185">Reference proteome</keyword>
<keyword evidence="2" id="KW-0479">Metal-binding</keyword>
<dbReference type="GO" id="GO:0046872">
    <property type="term" value="F:metal ion binding"/>
    <property type="evidence" value="ECO:0007669"/>
    <property type="project" value="UniProtKB-KW"/>
</dbReference>
<dbReference type="GO" id="GO:0008360">
    <property type="term" value="P:regulation of cell shape"/>
    <property type="evidence" value="ECO:0007669"/>
    <property type="project" value="UniProtKB-UniRule"/>
</dbReference>
<feature type="domain" description="L,D-TPase catalytic" evidence="6">
    <location>
        <begin position="1"/>
        <end position="182"/>
    </location>
</feature>
<dbReference type="PANTHER" id="PTHR38589">
    <property type="entry name" value="BLR0621 PROTEIN"/>
    <property type="match status" value="1"/>
</dbReference>
<dbReference type="EMBL" id="CP045423">
    <property type="protein sequence ID" value="QFU17638.1"/>
    <property type="molecule type" value="Genomic_DNA"/>
</dbReference>
<keyword evidence="5" id="KW-0961">Cell wall biogenesis/degradation</keyword>
<evidence type="ECO:0000313" key="8">
    <source>
        <dbReference type="Proteomes" id="UP000325614"/>
    </source>
</evidence>
<proteinExistence type="predicted"/>
<dbReference type="InterPro" id="IPR005490">
    <property type="entry name" value="LD_TPept_cat_dom"/>
</dbReference>
<dbReference type="PROSITE" id="PS52029">
    <property type="entry name" value="LD_TPASE"/>
    <property type="match status" value="1"/>
</dbReference>